<protein>
    <recommendedName>
        <fullName evidence="2">Regulatory protein zeste</fullName>
    </recommendedName>
</protein>
<gene>
    <name evidence="8" type="ORF">ACAOBT_LOCUS29636</name>
</gene>
<comment type="caution">
    <text evidence="8">The sequence shown here is derived from an EMBL/GenBank/DDBJ whole genome shotgun (WGS) entry which is preliminary data.</text>
</comment>
<comment type="subunit">
    <text evidence="1">Self-associates forming complexes of several hundred monomers.</text>
</comment>
<organism evidence="8 9">
    <name type="scientific">Acanthoscelides obtectus</name>
    <name type="common">Bean weevil</name>
    <name type="synonym">Bruchus obtectus</name>
    <dbReference type="NCBI Taxonomy" id="200917"/>
    <lineage>
        <taxon>Eukaryota</taxon>
        <taxon>Metazoa</taxon>
        <taxon>Ecdysozoa</taxon>
        <taxon>Arthropoda</taxon>
        <taxon>Hexapoda</taxon>
        <taxon>Insecta</taxon>
        <taxon>Pterygota</taxon>
        <taxon>Neoptera</taxon>
        <taxon>Endopterygota</taxon>
        <taxon>Coleoptera</taxon>
        <taxon>Polyphaga</taxon>
        <taxon>Cucujiformia</taxon>
        <taxon>Chrysomeloidea</taxon>
        <taxon>Chrysomelidae</taxon>
        <taxon>Bruchinae</taxon>
        <taxon>Bruchini</taxon>
        <taxon>Acanthoscelides</taxon>
    </lineage>
</organism>
<dbReference type="OrthoDB" id="6741731at2759"/>
<reference evidence="8" key="1">
    <citation type="submission" date="2022-03" db="EMBL/GenBank/DDBJ databases">
        <authorList>
            <person name="Sayadi A."/>
        </authorList>
    </citation>
    <scope>NUCLEOTIDE SEQUENCE</scope>
</reference>
<evidence type="ECO:0000256" key="5">
    <source>
        <dbReference type="ARBA" id="ARBA00025466"/>
    </source>
</evidence>
<evidence type="ECO:0000256" key="6">
    <source>
        <dbReference type="SAM" id="MobiDB-lite"/>
    </source>
</evidence>
<evidence type="ECO:0000256" key="4">
    <source>
        <dbReference type="ARBA" id="ARBA00023163"/>
    </source>
</evidence>
<name>A0A9P0M862_ACAOB</name>
<feature type="region of interest" description="Disordered" evidence="6">
    <location>
        <begin position="313"/>
        <end position="370"/>
    </location>
</feature>
<keyword evidence="4" id="KW-0804">Transcription</keyword>
<dbReference type="PANTHER" id="PTHR10773">
    <property type="entry name" value="DNA-DIRECTED RNA POLYMERASES I, II, AND III SUBUNIT RPABC2"/>
    <property type="match status" value="1"/>
</dbReference>
<feature type="domain" description="Myb/SANT-like DNA-binding" evidence="7">
    <location>
        <begin position="9"/>
        <end position="85"/>
    </location>
</feature>
<comment type="function">
    <text evidence="5">Involved in transvection phenomena (= synapsis-dependent gene expression), where the synaptic pairing of chromosomes carrying genes with which zeste interacts influences the expression of these genes. Zeste binds to DNA and stimulates transcription from a nearby promoter.</text>
</comment>
<evidence type="ECO:0000259" key="7">
    <source>
        <dbReference type="Pfam" id="PF13873"/>
    </source>
</evidence>
<keyword evidence="3" id="KW-0805">Transcription regulation</keyword>
<evidence type="ECO:0000313" key="8">
    <source>
        <dbReference type="EMBL" id="CAH2007409.1"/>
    </source>
</evidence>
<dbReference type="PANTHER" id="PTHR10773:SF19">
    <property type="match status" value="1"/>
</dbReference>
<dbReference type="EMBL" id="CAKOFQ010007747">
    <property type="protein sequence ID" value="CAH2007409.1"/>
    <property type="molecule type" value="Genomic_DNA"/>
</dbReference>
<accession>A0A9P0M862</accession>
<keyword evidence="9" id="KW-1185">Reference proteome</keyword>
<evidence type="ECO:0000313" key="9">
    <source>
        <dbReference type="Proteomes" id="UP001152888"/>
    </source>
</evidence>
<dbReference type="Proteomes" id="UP001152888">
    <property type="component" value="Unassembled WGS sequence"/>
</dbReference>
<sequence>MSAAEKRKRGANFTTSETRVLLSIITEFTAIMENKKTGGVSVQEKNKAWSKITAKFDAACLEGRHRTMDSLKKLFDNKKRELRKPRAEILETDGGPSQRTVPFSEDHRREINNQFWELSYAERRSFVLSSCERLEIKRRTTEKNAESYVRHNVFKYTFKDSSGVRKHVCKHFYLTTLGYKPTNDRFIYEVLSKTPKGSIVPLEDQRGKSRSANFIQKNEIDAHIESYNPVSSHYRRAHAPNVRYLPSDITVRSMHADFLETFPNIKVSYNIYRCQVITESSQLMEDGNQENNSRSMAQLADILRGWKKGSDLKKPVSAQLRRSISKPAQSDKAESQASQRANTCKPSNRRRPTETVTRSLSSNQLPERYN</sequence>
<feature type="compositionally biased region" description="Polar residues" evidence="6">
    <location>
        <begin position="354"/>
        <end position="370"/>
    </location>
</feature>
<feature type="compositionally biased region" description="Polar residues" evidence="6">
    <location>
        <begin position="335"/>
        <end position="346"/>
    </location>
</feature>
<proteinExistence type="predicted"/>
<evidence type="ECO:0000256" key="3">
    <source>
        <dbReference type="ARBA" id="ARBA00023015"/>
    </source>
</evidence>
<dbReference type="Pfam" id="PF13873">
    <property type="entry name" value="Myb_DNA-bind_5"/>
    <property type="match status" value="1"/>
</dbReference>
<dbReference type="InterPro" id="IPR028002">
    <property type="entry name" value="Myb_DNA-bind_5"/>
</dbReference>
<evidence type="ECO:0000256" key="1">
    <source>
        <dbReference type="ARBA" id="ARBA00011764"/>
    </source>
</evidence>
<dbReference type="AlphaFoldDB" id="A0A9P0M862"/>
<evidence type="ECO:0000256" key="2">
    <source>
        <dbReference type="ARBA" id="ARBA00016807"/>
    </source>
</evidence>